<dbReference type="EMBL" id="BLAY01000124">
    <property type="protein sequence ID" value="GET41496.1"/>
    <property type="molecule type" value="Genomic_DNA"/>
</dbReference>
<dbReference type="AlphaFoldDB" id="A0AAV3XIS1"/>
<dbReference type="PANTHER" id="PTHR10953:SF6">
    <property type="entry name" value="NEDD8-ACTIVATING ENZYME E1 CATALYTIC SUBUNIT"/>
    <property type="match status" value="1"/>
</dbReference>
<name>A0AAV3XIS1_9CYAN</name>
<dbReference type="SUPFAM" id="SSF69572">
    <property type="entry name" value="Activating enzymes of the ubiquitin-like proteins"/>
    <property type="match status" value="1"/>
</dbReference>
<proteinExistence type="predicted"/>
<dbReference type="Gene3D" id="3.40.50.720">
    <property type="entry name" value="NAD(P)-binding Rossmann-like Domain"/>
    <property type="match status" value="1"/>
</dbReference>
<accession>A0AAV3XIS1</accession>
<keyword evidence="3" id="KW-1185">Reference proteome</keyword>
<evidence type="ECO:0000313" key="2">
    <source>
        <dbReference type="EMBL" id="GET41496.1"/>
    </source>
</evidence>
<reference evidence="2" key="1">
    <citation type="submission" date="2019-10" db="EMBL/GenBank/DDBJ databases">
        <title>Draft genome sequece of Microseira wollei NIES-4236.</title>
        <authorList>
            <person name="Yamaguchi H."/>
            <person name="Suzuki S."/>
            <person name="Kawachi M."/>
        </authorList>
    </citation>
    <scope>NUCLEOTIDE SEQUENCE</scope>
    <source>
        <strain evidence="2">NIES-4236</strain>
    </source>
</reference>
<dbReference type="RefSeq" id="WP_226587856.1">
    <property type="nucleotide sequence ID" value="NZ_BLAY01000124.1"/>
</dbReference>
<dbReference type="InterPro" id="IPR035985">
    <property type="entry name" value="Ubiquitin-activating_enz"/>
</dbReference>
<dbReference type="Proteomes" id="UP001050975">
    <property type="component" value="Unassembled WGS sequence"/>
</dbReference>
<dbReference type="InterPro" id="IPR000594">
    <property type="entry name" value="ThiF_NAD_FAD-bd"/>
</dbReference>
<evidence type="ECO:0000259" key="1">
    <source>
        <dbReference type="Pfam" id="PF00899"/>
    </source>
</evidence>
<dbReference type="InterPro" id="IPR045886">
    <property type="entry name" value="ThiF/MoeB/HesA"/>
</dbReference>
<feature type="domain" description="THIF-type NAD/FAD binding fold" evidence="1">
    <location>
        <begin position="9"/>
        <end position="228"/>
    </location>
</feature>
<gene>
    <name evidence="2" type="primary">thiF</name>
    <name evidence="2" type="ORF">MiSe_63080</name>
</gene>
<sequence length="399" mass="45027">MSEDKYERLKRIPNWSQEKLANAKVAVFGCGALGNEVLKNLALLGVGNIWVVDYDTIEKHNLTRSVLFRESDIGRYKAEVVAERVKEINPDTQVYPIIGKLEFAFGRGLLREMDVAFGCLDSIGARRELNERCYFAGVPWIDGGIGHNSGNVALWNPRVPETACYQCAMDDFAWEKLHERYPCPRGYLQDNYEEVKIATTIMTASVTAAYQVEVAVQLLIREESDLKSGHQLFLPVTIPKGFETIKLNVDKKCRIHASLLKKQEREIHKVSLDNSPRQVAEKIGLSNDWELELLFDYVFKFTCSCGDVETVRKPKKEIKQSEAKCPQCGNSSRSAIEGFRINAESEEADCSFFDLGLCDREIIQFVDEKGRVDIEIESDTQETASDSVTNFQEVVGNSA</sequence>
<protein>
    <submittedName>
        <fullName evidence="2">Molybdopterin biosynthesis protein</fullName>
    </submittedName>
</protein>
<dbReference type="PANTHER" id="PTHR10953">
    <property type="entry name" value="UBIQUITIN-ACTIVATING ENZYME E1"/>
    <property type="match status" value="1"/>
</dbReference>
<dbReference type="Pfam" id="PF00899">
    <property type="entry name" value="ThiF"/>
    <property type="match status" value="1"/>
</dbReference>
<evidence type="ECO:0000313" key="3">
    <source>
        <dbReference type="Proteomes" id="UP001050975"/>
    </source>
</evidence>
<dbReference type="GO" id="GO:0019781">
    <property type="term" value="F:NEDD8 activating enzyme activity"/>
    <property type="evidence" value="ECO:0007669"/>
    <property type="project" value="TreeGrafter"/>
</dbReference>
<dbReference type="GO" id="GO:0045116">
    <property type="term" value="P:protein neddylation"/>
    <property type="evidence" value="ECO:0007669"/>
    <property type="project" value="TreeGrafter"/>
</dbReference>
<dbReference type="GO" id="GO:0005737">
    <property type="term" value="C:cytoplasm"/>
    <property type="evidence" value="ECO:0007669"/>
    <property type="project" value="TreeGrafter"/>
</dbReference>
<comment type="caution">
    <text evidence="2">The sequence shown here is derived from an EMBL/GenBank/DDBJ whole genome shotgun (WGS) entry which is preliminary data.</text>
</comment>
<organism evidence="2 3">
    <name type="scientific">Microseira wollei NIES-4236</name>
    <dbReference type="NCBI Taxonomy" id="2530354"/>
    <lineage>
        <taxon>Bacteria</taxon>
        <taxon>Bacillati</taxon>
        <taxon>Cyanobacteriota</taxon>
        <taxon>Cyanophyceae</taxon>
        <taxon>Oscillatoriophycideae</taxon>
        <taxon>Aerosakkonematales</taxon>
        <taxon>Aerosakkonemataceae</taxon>
        <taxon>Microseira</taxon>
    </lineage>
</organism>